<accession>A0A9D1XME0</accession>
<proteinExistence type="predicted"/>
<reference evidence="1" key="2">
    <citation type="submission" date="2021-04" db="EMBL/GenBank/DDBJ databases">
        <authorList>
            <person name="Gilroy R."/>
        </authorList>
    </citation>
    <scope>NUCLEOTIDE SEQUENCE</scope>
    <source>
        <strain evidence="1">ChiGjej1B1-14440</strain>
    </source>
</reference>
<reference evidence="1" key="1">
    <citation type="journal article" date="2021" name="PeerJ">
        <title>Extensive microbial diversity within the chicken gut microbiome revealed by metagenomics and culture.</title>
        <authorList>
            <person name="Gilroy R."/>
            <person name="Ravi A."/>
            <person name="Getino M."/>
            <person name="Pursley I."/>
            <person name="Horton D.L."/>
            <person name="Alikhan N.F."/>
            <person name="Baker D."/>
            <person name="Gharbi K."/>
            <person name="Hall N."/>
            <person name="Watson M."/>
            <person name="Adriaenssens E.M."/>
            <person name="Foster-Nyarko E."/>
            <person name="Jarju S."/>
            <person name="Secka A."/>
            <person name="Antonio M."/>
            <person name="Oren A."/>
            <person name="Chaudhuri R.R."/>
            <person name="La Ragione R."/>
            <person name="Hildebrand F."/>
            <person name="Pallen M.J."/>
        </authorList>
    </citation>
    <scope>NUCLEOTIDE SEQUENCE</scope>
    <source>
        <strain evidence="1">ChiGjej1B1-14440</strain>
    </source>
</reference>
<dbReference type="EMBL" id="DXET01000154">
    <property type="protein sequence ID" value="HIX81712.1"/>
    <property type="molecule type" value="Genomic_DNA"/>
</dbReference>
<dbReference type="Proteomes" id="UP000886724">
    <property type="component" value="Unassembled WGS sequence"/>
</dbReference>
<evidence type="ECO:0000313" key="1">
    <source>
        <dbReference type="EMBL" id="HIX81712.1"/>
    </source>
</evidence>
<gene>
    <name evidence="1" type="ORF">H9980_07050</name>
</gene>
<evidence type="ECO:0000313" key="2">
    <source>
        <dbReference type="Proteomes" id="UP000886724"/>
    </source>
</evidence>
<comment type="caution">
    <text evidence="1">The sequence shown here is derived from an EMBL/GenBank/DDBJ whole genome shotgun (WGS) entry which is preliminary data.</text>
</comment>
<dbReference type="AlphaFoldDB" id="A0A9D1XME0"/>
<organism evidence="1 2">
    <name type="scientific">Candidatus Erysipelatoclostridium merdavium</name>
    <dbReference type="NCBI Taxonomy" id="2838566"/>
    <lineage>
        <taxon>Bacteria</taxon>
        <taxon>Bacillati</taxon>
        <taxon>Bacillota</taxon>
        <taxon>Erysipelotrichia</taxon>
        <taxon>Erysipelotrichales</taxon>
        <taxon>Erysipelotrichales incertae sedis</taxon>
    </lineage>
</organism>
<protein>
    <submittedName>
        <fullName evidence="1">Uncharacterized protein</fullName>
    </submittedName>
</protein>
<name>A0A9D1XME0_9FIRM</name>
<sequence>MSAIIVIPIKMVEYLFNPQETQQINEVIKNIQDYDKAVREDLAKK</sequence>